<reference evidence="11" key="1">
    <citation type="journal article" date="2019" name="Int. J. Syst. Evol. Microbiol.">
        <title>The Global Catalogue of Microorganisms (GCM) 10K type strain sequencing project: providing services to taxonomists for standard genome sequencing and annotation.</title>
        <authorList>
            <consortium name="The Broad Institute Genomics Platform"/>
            <consortium name="The Broad Institute Genome Sequencing Center for Infectious Disease"/>
            <person name="Wu L."/>
            <person name="Ma J."/>
        </authorList>
    </citation>
    <scope>NUCLEOTIDE SEQUENCE [LARGE SCALE GENOMIC DNA]</scope>
    <source>
        <strain evidence="11">JCM 11496</strain>
    </source>
</reference>
<dbReference type="InterPro" id="IPR027437">
    <property type="entry name" value="Rbsml_uS13_C"/>
</dbReference>
<proteinExistence type="inferred from homology"/>
<dbReference type="PIRSF" id="PIRSF002134">
    <property type="entry name" value="Ribosomal_S13"/>
    <property type="match status" value="1"/>
</dbReference>
<keyword evidence="5 7" id="KW-0687">Ribonucleoprotein</keyword>
<evidence type="ECO:0000313" key="11">
    <source>
        <dbReference type="Proteomes" id="UP001597307"/>
    </source>
</evidence>
<dbReference type="Proteomes" id="UP001597307">
    <property type="component" value="Unassembled WGS sequence"/>
</dbReference>
<dbReference type="InterPro" id="IPR019980">
    <property type="entry name" value="Ribosomal_uS13_bac-type"/>
</dbReference>
<sequence length="125" mass="14099">MARLAGVDIPREKRVVIALTYIYGVGKTRADQTLAETGISPNTRVKDLSDAELLQLRDYIEVNYKVEGDLRREVAADIRRKVEIGSYEGIRHRRGLPVRGQRTKTNARTRKGPKRTVAGKKKAAR</sequence>
<evidence type="ECO:0000256" key="7">
    <source>
        <dbReference type="HAMAP-Rule" id="MF_01315"/>
    </source>
</evidence>
<dbReference type="InterPro" id="IPR010979">
    <property type="entry name" value="Ribosomal_uS13-like_H2TH"/>
</dbReference>
<dbReference type="GO" id="GO:0005840">
    <property type="term" value="C:ribosome"/>
    <property type="evidence" value="ECO:0007669"/>
    <property type="project" value="UniProtKB-KW"/>
</dbReference>
<comment type="function">
    <text evidence="7">Located at the top of the head of the 30S subunit, it contacts several helices of the 16S rRNA. In the 70S ribosome it contacts the 23S rRNA (bridge B1a) and protein L5 of the 50S subunit (bridge B1b), connecting the 2 subunits; these bridges are implicated in subunit movement. Contacts the tRNAs in the A and P-sites.</text>
</comment>
<evidence type="ECO:0000256" key="9">
    <source>
        <dbReference type="SAM" id="MobiDB-lite"/>
    </source>
</evidence>
<evidence type="ECO:0000256" key="4">
    <source>
        <dbReference type="ARBA" id="ARBA00022980"/>
    </source>
</evidence>
<keyword evidence="11" id="KW-1185">Reference proteome</keyword>
<evidence type="ECO:0000256" key="2">
    <source>
        <dbReference type="ARBA" id="ARBA00022730"/>
    </source>
</evidence>
<keyword evidence="2 7" id="KW-0699">rRNA-binding</keyword>
<feature type="region of interest" description="Disordered" evidence="9">
    <location>
        <begin position="95"/>
        <end position="125"/>
    </location>
</feature>
<keyword evidence="3 7" id="KW-0694">RNA-binding</keyword>
<evidence type="ECO:0000256" key="6">
    <source>
        <dbReference type="ARBA" id="ARBA00035166"/>
    </source>
</evidence>
<dbReference type="InterPro" id="IPR018269">
    <property type="entry name" value="Ribosomal_uS13_CS"/>
</dbReference>
<dbReference type="NCBIfam" id="TIGR03631">
    <property type="entry name" value="uS13_bact"/>
    <property type="match status" value="1"/>
</dbReference>
<keyword evidence="4 7" id="KW-0689">Ribosomal protein</keyword>
<dbReference type="SUPFAM" id="SSF46946">
    <property type="entry name" value="S13-like H2TH domain"/>
    <property type="match status" value="1"/>
</dbReference>
<dbReference type="PROSITE" id="PS50159">
    <property type="entry name" value="RIBOSOMAL_S13_2"/>
    <property type="match status" value="1"/>
</dbReference>
<evidence type="ECO:0000313" key="10">
    <source>
        <dbReference type="EMBL" id="MFD1846420.1"/>
    </source>
</evidence>
<evidence type="ECO:0000256" key="3">
    <source>
        <dbReference type="ARBA" id="ARBA00022884"/>
    </source>
</evidence>
<dbReference type="Pfam" id="PF00416">
    <property type="entry name" value="Ribosomal_S13"/>
    <property type="match status" value="1"/>
</dbReference>
<gene>
    <name evidence="7 10" type="primary">rpsM</name>
    <name evidence="10" type="ORF">ACFSFX_07390</name>
</gene>
<comment type="caution">
    <text evidence="10">The sequence shown here is derived from an EMBL/GenBank/DDBJ whole genome shotgun (WGS) entry which is preliminary data.</text>
</comment>
<evidence type="ECO:0000256" key="8">
    <source>
        <dbReference type="RuleBase" id="RU003830"/>
    </source>
</evidence>
<organism evidence="10 11">
    <name type="scientific">Arthrobacter flavus</name>
    <dbReference type="NCBI Taxonomy" id="95172"/>
    <lineage>
        <taxon>Bacteria</taxon>
        <taxon>Bacillati</taxon>
        <taxon>Actinomycetota</taxon>
        <taxon>Actinomycetes</taxon>
        <taxon>Micrococcales</taxon>
        <taxon>Micrococcaceae</taxon>
        <taxon>Arthrobacter</taxon>
    </lineage>
</organism>
<comment type="similarity">
    <text evidence="1 7 8">Belongs to the universal ribosomal protein uS13 family.</text>
</comment>
<protein>
    <recommendedName>
        <fullName evidence="6 7">Small ribosomal subunit protein uS13</fullName>
    </recommendedName>
</protein>
<evidence type="ECO:0000256" key="1">
    <source>
        <dbReference type="ARBA" id="ARBA00008080"/>
    </source>
</evidence>
<dbReference type="InterPro" id="IPR001892">
    <property type="entry name" value="Ribosomal_uS13"/>
</dbReference>
<evidence type="ECO:0000256" key="5">
    <source>
        <dbReference type="ARBA" id="ARBA00023274"/>
    </source>
</evidence>
<dbReference type="PANTHER" id="PTHR10871:SF1">
    <property type="entry name" value="SMALL RIBOSOMAL SUBUNIT PROTEIN US13M"/>
    <property type="match status" value="1"/>
</dbReference>
<dbReference type="Gene3D" id="1.10.8.50">
    <property type="match status" value="1"/>
</dbReference>
<dbReference type="RefSeq" id="WP_019481516.1">
    <property type="nucleotide sequence ID" value="NZ_BAAAIJ010000047.1"/>
</dbReference>
<keyword evidence="7" id="KW-0820">tRNA-binding</keyword>
<comment type="subunit">
    <text evidence="7">Part of the 30S ribosomal subunit. Forms a loose heterodimer with protein S19. Forms two bridges to the 50S subunit in the 70S ribosome.</text>
</comment>
<dbReference type="Gene3D" id="4.10.910.10">
    <property type="entry name" value="30s ribosomal protein s13, domain 2"/>
    <property type="match status" value="1"/>
</dbReference>
<dbReference type="EMBL" id="JBHUGA010000011">
    <property type="protein sequence ID" value="MFD1846420.1"/>
    <property type="molecule type" value="Genomic_DNA"/>
</dbReference>
<name>A0ABW4Q6T0_9MICC</name>
<dbReference type="PANTHER" id="PTHR10871">
    <property type="entry name" value="30S RIBOSOMAL PROTEIN S13/40S RIBOSOMAL PROTEIN S18"/>
    <property type="match status" value="1"/>
</dbReference>
<accession>A0ABW4Q6T0</accession>
<dbReference type="PROSITE" id="PS00646">
    <property type="entry name" value="RIBOSOMAL_S13_1"/>
    <property type="match status" value="1"/>
</dbReference>
<dbReference type="HAMAP" id="MF_01315">
    <property type="entry name" value="Ribosomal_uS13"/>
    <property type="match status" value="1"/>
</dbReference>